<evidence type="ECO:0000313" key="1">
    <source>
        <dbReference type="EMBL" id="OAI02864.1"/>
    </source>
</evidence>
<proteinExistence type="predicted"/>
<dbReference type="RefSeq" id="WP_064009256.1">
    <property type="nucleotide sequence ID" value="NZ_LUUG01000082.1"/>
</dbReference>
<name>A0A177MBE2_METMH</name>
<protein>
    <submittedName>
        <fullName evidence="1">Uncharacterized protein</fullName>
    </submittedName>
</protein>
<sequence>MIAQINLFPLPALVVPLRKAAEILFQSPNLRLPERRVVAWLWRRWVLVTAKLLKMTKMIEVVNMRELIGKQDFIASREEDSRVIEYRL</sequence>
<dbReference type="AlphaFoldDB" id="A0A177MBE2"/>
<dbReference type="Proteomes" id="UP000078090">
    <property type="component" value="Unassembled WGS sequence"/>
</dbReference>
<organism evidence="1 2">
    <name type="scientific">Methylomonas methanica</name>
    <dbReference type="NCBI Taxonomy" id="421"/>
    <lineage>
        <taxon>Bacteria</taxon>
        <taxon>Pseudomonadati</taxon>
        <taxon>Pseudomonadota</taxon>
        <taxon>Gammaproteobacteria</taxon>
        <taxon>Methylococcales</taxon>
        <taxon>Methylococcaceae</taxon>
        <taxon>Methylomonas</taxon>
    </lineage>
</organism>
<accession>A0A177MBE2</accession>
<evidence type="ECO:0000313" key="2">
    <source>
        <dbReference type="Proteomes" id="UP000078090"/>
    </source>
</evidence>
<comment type="caution">
    <text evidence="1">The sequence shown here is derived from an EMBL/GenBank/DDBJ whole genome shotgun (WGS) entry which is preliminary data.</text>
</comment>
<reference evidence="2" key="1">
    <citation type="submission" date="2016-03" db="EMBL/GenBank/DDBJ databases">
        <authorList>
            <person name="Heylen K."/>
            <person name="De Vos P."/>
            <person name="Vekeman B."/>
        </authorList>
    </citation>
    <scope>NUCLEOTIDE SEQUENCE [LARGE SCALE GENOMIC DNA]</scope>
    <source>
        <strain evidence="2">R-45363</strain>
    </source>
</reference>
<gene>
    <name evidence="1" type="ORF">A1332_02920</name>
</gene>
<dbReference type="EMBL" id="LUUG01000082">
    <property type="protein sequence ID" value="OAI02864.1"/>
    <property type="molecule type" value="Genomic_DNA"/>
</dbReference>